<dbReference type="InterPro" id="IPR029068">
    <property type="entry name" value="Glyas_Bleomycin-R_OHBP_Dase"/>
</dbReference>
<feature type="domain" description="VOC" evidence="1">
    <location>
        <begin position="137"/>
        <end position="254"/>
    </location>
</feature>
<dbReference type="Pfam" id="PF18029">
    <property type="entry name" value="Glyoxalase_6"/>
    <property type="match status" value="1"/>
</dbReference>
<keyword evidence="3" id="KW-1185">Reference proteome</keyword>
<dbReference type="InterPro" id="IPR004360">
    <property type="entry name" value="Glyas_Fos-R_dOase_dom"/>
</dbReference>
<protein>
    <submittedName>
        <fullName evidence="2">VOC family protein</fullName>
    </submittedName>
</protein>
<accession>A0ABU2XJH2</accession>
<comment type="caution">
    <text evidence="2">The sequence shown here is derived from an EMBL/GenBank/DDBJ whole genome shotgun (WGS) entry which is preliminary data.</text>
</comment>
<dbReference type="PANTHER" id="PTHR33993">
    <property type="entry name" value="GLYOXALASE-RELATED"/>
    <property type="match status" value="1"/>
</dbReference>
<dbReference type="Proteomes" id="UP001180754">
    <property type="component" value="Unassembled WGS sequence"/>
</dbReference>
<dbReference type="RefSeq" id="WP_311726574.1">
    <property type="nucleotide sequence ID" value="NZ_JAVRFD010000013.1"/>
</dbReference>
<evidence type="ECO:0000313" key="3">
    <source>
        <dbReference type="Proteomes" id="UP001180754"/>
    </source>
</evidence>
<gene>
    <name evidence="2" type="ORF">RND15_25695</name>
</gene>
<feature type="domain" description="VOC" evidence="1">
    <location>
        <begin position="10"/>
        <end position="123"/>
    </location>
</feature>
<reference evidence="2" key="1">
    <citation type="submission" date="2024-05" db="EMBL/GenBank/DDBJ databases">
        <title>30 novel species of actinomycetes from the DSMZ collection.</title>
        <authorList>
            <person name="Nouioui I."/>
        </authorList>
    </citation>
    <scope>NUCLEOTIDE SEQUENCE</scope>
    <source>
        <strain evidence="2">DSM 41529</strain>
    </source>
</reference>
<evidence type="ECO:0000259" key="1">
    <source>
        <dbReference type="PROSITE" id="PS51819"/>
    </source>
</evidence>
<sequence length="262" mass="27696">MLTTDFVPGAPNWLDLGTPDTDAAGAFYTSLFGWTWESAGPEAGGYGFFKKDRRTVAAVGPLHEEGARPAWTPYFRTTDAEATAAVVAEAGGAVRAAPFDVFDEGRMAQFTDPGGARFAVWQPGKTEGLEAVTEQGTLCWVELHTPDPVTNLAFYHTVFGWDAEEMSFSGGTYTVLSTGGRGGEGSFGGMAQLQQGHDVAQWLPYVEVADCDLVVDRAEKLGGAVLMPAMTAEDIGRMAWLADPSGAHFAVITSANPATTAS</sequence>
<dbReference type="InterPro" id="IPR041581">
    <property type="entry name" value="Glyoxalase_6"/>
</dbReference>
<dbReference type="SUPFAM" id="SSF54593">
    <property type="entry name" value="Glyoxalase/Bleomycin resistance protein/Dihydroxybiphenyl dioxygenase"/>
    <property type="match status" value="2"/>
</dbReference>
<dbReference type="CDD" id="cd07247">
    <property type="entry name" value="SgaA_N_like"/>
    <property type="match status" value="2"/>
</dbReference>
<dbReference type="PANTHER" id="PTHR33993:SF10">
    <property type="entry name" value="CONSERVED PROTEIN"/>
    <property type="match status" value="1"/>
</dbReference>
<name>A0ABU2XJH2_9ACTN</name>
<dbReference type="InterPro" id="IPR037523">
    <property type="entry name" value="VOC_core"/>
</dbReference>
<dbReference type="EMBL" id="JAVRFD010000013">
    <property type="protein sequence ID" value="MDT0546080.1"/>
    <property type="molecule type" value="Genomic_DNA"/>
</dbReference>
<proteinExistence type="predicted"/>
<dbReference type="InterPro" id="IPR052164">
    <property type="entry name" value="Anthracycline_SecMetBiosynth"/>
</dbReference>
<dbReference type="Pfam" id="PF00903">
    <property type="entry name" value="Glyoxalase"/>
    <property type="match status" value="1"/>
</dbReference>
<evidence type="ECO:0000313" key="2">
    <source>
        <dbReference type="EMBL" id="MDT0546080.1"/>
    </source>
</evidence>
<dbReference type="PROSITE" id="PS51819">
    <property type="entry name" value="VOC"/>
    <property type="match status" value="2"/>
</dbReference>
<organism evidence="2 3">
    <name type="scientific">Streptomyces lonegramiae</name>
    <dbReference type="NCBI Taxonomy" id="3075524"/>
    <lineage>
        <taxon>Bacteria</taxon>
        <taxon>Bacillati</taxon>
        <taxon>Actinomycetota</taxon>
        <taxon>Actinomycetes</taxon>
        <taxon>Kitasatosporales</taxon>
        <taxon>Streptomycetaceae</taxon>
        <taxon>Streptomyces</taxon>
    </lineage>
</organism>
<dbReference type="Gene3D" id="3.10.180.10">
    <property type="entry name" value="2,3-Dihydroxybiphenyl 1,2-Dioxygenase, domain 1"/>
    <property type="match status" value="2"/>
</dbReference>